<evidence type="ECO:0000256" key="5">
    <source>
        <dbReference type="ARBA" id="ARBA00022670"/>
    </source>
</evidence>
<evidence type="ECO:0000256" key="3">
    <source>
        <dbReference type="ARBA" id="ARBA00022475"/>
    </source>
</evidence>
<dbReference type="Gene3D" id="1.10.3810.10">
    <property type="entry name" value="Biosynthetic peptidoglycan transglycosylase-like"/>
    <property type="match status" value="1"/>
</dbReference>
<dbReference type="PANTHER" id="PTHR32282:SF32">
    <property type="entry name" value="PENICILLIN-BINDING PROTEIN 2A"/>
    <property type="match status" value="1"/>
</dbReference>
<dbReference type="SUPFAM" id="SSF53955">
    <property type="entry name" value="Lysozyme-like"/>
    <property type="match status" value="1"/>
</dbReference>
<dbReference type="InterPro" id="IPR001460">
    <property type="entry name" value="PCN-bd_Tpept"/>
</dbReference>
<evidence type="ECO:0000256" key="13">
    <source>
        <dbReference type="ARBA" id="ARBA00023136"/>
    </source>
</evidence>
<evidence type="ECO:0000256" key="14">
    <source>
        <dbReference type="ARBA" id="ARBA00023268"/>
    </source>
</evidence>
<evidence type="ECO:0000313" key="21">
    <source>
        <dbReference type="EMBL" id="SEP81457.1"/>
    </source>
</evidence>
<dbReference type="AlphaFoldDB" id="A0A1H9AY89"/>
<dbReference type="GO" id="GO:0009002">
    <property type="term" value="F:serine-type D-Ala-D-Ala carboxypeptidase activity"/>
    <property type="evidence" value="ECO:0007669"/>
    <property type="project" value="UniProtKB-EC"/>
</dbReference>
<dbReference type="InterPro" id="IPR023346">
    <property type="entry name" value="Lysozyme-like_dom_sf"/>
</dbReference>
<evidence type="ECO:0000256" key="16">
    <source>
        <dbReference type="ARBA" id="ARBA00034000"/>
    </source>
</evidence>
<evidence type="ECO:0000256" key="7">
    <source>
        <dbReference type="ARBA" id="ARBA00022679"/>
    </source>
</evidence>
<dbReference type="InterPro" id="IPR001264">
    <property type="entry name" value="Glyco_trans_51"/>
</dbReference>
<dbReference type="NCBIfam" id="TIGR02074">
    <property type="entry name" value="PBP_1a_fam"/>
    <property type="match status" value="1"/>
</dbReference>
<keyword evidence="8 18" id="KW-0812">Transmembrane</keyword>
<dbReference type="Pfam" id="PF00905">
    <property type="entry name" value="Transpeptidase"/>
    <property type="match status" value="1"/>
</dbReference>
<evidence type="ECO:0000256" key="9">
    <source>
        <dbReference type="ARBA" id="ARBA00022801"/>
    </source>
</evidence>
<feature type="domain" description="Penicillin-binding protein transpeptidase" evidence="19">
    <location>
        <begin position="328"/>
        <end position="599"/>
    </location>
</feature>
<evidence type="ECO:0000256" key="17">
    <source>
        <dbReference type="ARBA" id="ARBA00049902"/>
    </source>
</evidence>
<keyword evidence="11" id="KW-0573">Peptidoglycan synthesis</keyword>
<evidence type="ECO:0000256" key="2">
    <source>
        <dbReference type="ARBA" id="ARBA00007739"/>
    </source>
</evidence>
<dbReference type="Gene3D" id="3.40.710.10">
    <property type="entry name" value="DD-peptidase/beta-lactamase superfamily"/>
    <property type="match status" value="1"/>
</dbReference>
<evidence type="ECO:0000256" key="4">
    <source>
        <dbReference type="ARBA" id="ARBA00022645"/>
    </source>
</evidence>
<evidence type="ECO:0000256" key="10">
    <source>
        <dbReference type="ARBA" id="ARBA00022960"/>
    </source>
</evidence>
<dbReference type="GO" id="GO:0008955">
    <property type="term" value="F:peptidoglycan glycosyltransferase activity"/>
    <property type="evidence" value="ECO:0007669"/>
    <property type="project" value="UniProtKB-EC"/>
</dbReference>
<feature type="domain" description="Glycosyl transferase family 51" evidence="20">
    <location>
        <begin position="62"/>
        <end position="235"/>
    </location>
</feature>
<dbReference type="GO" id="GO:0009252">
    <property type="term" value="P:peptidoglycan biosynthetic process"/>
    <property type="evidence" value="ECO:0007669"/>
    <property type="project" value="UniProtKB-KW"/>
</dbReference>
<keyword evidence="6" id="KW-0328">Glycosyltransferase</keyword>
<comment type="catalytic activity">
    <reaction evidence="17">
        <text>[GlcNAc-(1-&gt;4)-Mur2Ac(oyl-L-Ala-gamma-D-Glu-L-Lys-D-Ala-D-Ala)](n)-di-trans,octa-cis-undecaprenyl diphosphate + beta-D-GlcNAc-(1-&gt;4)-Mur2Ac(oyl-L-Ala-gamma-D-Glu-L-Lys-D-Ala-D-Ala)-di-trans,octa-cis-undecaprenyl diphosphate = [GlcNAc-(1-&gt;4)-Mur2Ac(oyl-L-Ala-gamma-D-Glu-L-Lys-D-Ala-D-Ala)](n+1)-di-trans,octa-cis-undecaprenyl diphosphate + di-trans,octa-cis-undecaprenyl diphosphate + H(+)</text>
        <dbReference type="Rhea" id="RHEA:23708"/>
        <dbReference type="Rhea" id="RHEA-COMP:9602"/>
        <dbReference type="Rhea" id="RHEA-COMP:9603"/>
        <dbReference type="ChEBI" id="CHEBI:15378"/>
        <dbReference type="ChEBI" id="CHEBI:58405"/>
        <dbReference type="ChEBI" id="CHEBI:60033"/>
        <dbReference type="ChEBI" id="CHEBI:78435"/>
        <dbReference type="EC" id="2.4.99.28"/>
    </reaction>
</comment>
<dbReference type="InterPro" id="IPR036950">
    <property type="entry name" value="PBP_transglycosylase"/>
</dbReference>
<keyword evidence="4" id="KW-0121">Carboxypeptidase</keyword>
<dbReference type="FunFam" id="1.10.3810.10:FF:000001">
    <property type="entry name" value="Penicillin-binding protein 1A"/>
    <property type="match status" value="1"/>
</dbReference>
<evidence type="ECO:0000256" key="15">
    <source>
        <dbReference type="ARBA" id="ARBA00023316"/>
    </source>
</evidence>
<gene>
    <name evidence="21" type="ORF">SAMN05216362_10377</name>
</gene>
<evidence type="ECO:0000256" key="12">
    <source>
        <dbReference type="ARBA" id="ARBA00022989"/>
    </source>
</evidence>
<dbReference type="GO" id="GO:0008658">
    <property type="term" value="F:penicillin binding"/>
    <property type="evidence" value="ECO:0007669"/>
    <property type="project" value="InterPro"/>
</dbReference>
<comment type="similarity">
    <text evidence="2">In the N-terminal section; belongs to the glycosyltransferase 51 family.</text>
</comment>
<comment type="catalytic activity">
    <reaction evidence="16">
        <text>Preferential cleavage: (Ac)2-L-Lys-D-Ala-|-D-Ala. Also transpeptidation of peptidyl-alanyl moieties that are N-acyl substituents of D-alanine.</text>
        <dbReference type="EC" id="3.4.16.4"/>
    </reaction>
</comment>
<dbReference type="Pfam" id="PF00912">
    <property type="entry name" value="Transgly"/>
    <property type="match status" value="1"/>
</dbReference>
<dbReference type="InterPro" id="IPR050396">
    <property type="entry name" value="Glycosyltr_51/Transpeptidase"/>
</dbReference>
<keyword evidence="3" id="KW-1003">Cell membrane</keyword>
<dbReference type="EMBL" id="FOES01000003">
    <property type="protein sequence ID" value="SEP81457.1"/>
    <property type="molecule type" value="Genomic_DNA"/>
</dbReference>
<evidence type="ECO:0000256" key="6">
    <source>
        <dbReference type="ARBA" id="ARBA00022676"/>
    </source>
</evidence>
<organism evidence="21 22">
    <name type="scientific">Piscibacillus halophilus</name>
    <dbReference type="NCBI Taxonomy" id="571933"/>
    <lineage>
        <taxon>Bacteria</taxon>
        <taxon>Bacillati</taxon>
        <taxon>Bacillota</taxon>
        <taxon>Bacilli</taxon>
        <taxon>Bacillales</taxon>
        <taxon>Bacillaceae</taxon>
        <taxon>Piscibacillus</taxon>
    </lineage>
</organism>
<dbReference type="SUPFAM" id="SSF56601">
    <property type="entry name" value="beta-lactamase/transpeptidase-like"/>
    <property type="match status" value="1"/>
</dbReference>
<dbReference type="Proteomes" id="UP000199427">
    <property type="component" value="Unassembled WGS sequence"/>
</dbReference>
<evidence type="ECO:0000256" key="11">
    <source>
        <dbReference type="ARBA" id="ARBA00022984"/>
    </source>
</evidence>
<sequence>MKWLKPFNEKYPRFKWFVYSIAGFIVISLLGYLFILLGGRFVVDEKNFVLSESTVLLTEDGEEIIKLYDENRTYVPINDIPDHVRQAFLAIEDHRFYDHAGVDFWAVTRALSRDILTLSKAEGASTITQQLVKNVELTNDKSWMRKTKEVMGAIYLERVKTKDEILEYYLNEIYFGHGIYGIEAASQYFFSKSVEELNLSEAAMLAAMPKAPNRYSPLNNEELTLERRNLVLERMYNLDMIDADKLKQTTGKTLGLNLGEHEENQWLNSYIDLVVDEIEDIYNLSRQEIYTGGYEITVGLDKQAQSIIYQELQNDKYFQGSKDNTEAAVVILDQQSGAIRAAVGGRQYNRGDLNRVKVKRQPGSTIKPLVVYGPALEESYFAPYTILKDELKQYDGYEPRNHNDSYVGDITLYDALRLSKNTTAVSVLNEIGIDKGKSYLEKVGYELNDQGLSVALGGLKKGLTPLQMAAAYRTFYDEGFYIKPYSVIEIKNRDGQTLENSREESQRLFSKQTSWYLTRMLEAVVEDGTASTSQYPKGFAGKTGSTQHPHVEDGYKDAWFVGFNPTYTIATWIGYDQSDEEHYLTKGSSLATQLSSSVMTQLDAIHGFPATFNKPEDVEDLEEPIRLPSIEDFDARFSVGLFDGLYIELTWTASDDDRVEYHVYKESNGKQELVGRVKGKGRYIDHSVEYINNPTYFVVPVNPHNDQSGSPSNKSRAF</sequence>
<dbReference type="RefSeq" id="WP_175615285.1">
    <property type="nucleotide sequence ID" value="NZ_CAESCL010000031.1"/>
</dbReference>
<keyword evidence="12 18" id="KW-1133">Transmembrane helix</keyword>
<keyword evidence="7" id="KW-0808">Transferase</keyword>
<evidence type="ECO:0000313" key="22">
    <source>
        <dbReference type="Proteomes" id="UP000199427"/>
    </source>
</evidence>
<keyword evidence="5" id="KW-0645">Protease</keyword>
<dbReference type="GO" id="GO:0008360">
    <property type="term" value="P:regulation of cell shape"/>
    <property type="evidence" value="ECO:0007669"/>
    <property type="project" value="UniProtKB-KW"/>
</dbReference>
<evidence type="ECO:0000259" key="19">
    <source>
        <dbReference type="Pfam" id="PF00905"/>
    </source>
</evidence>
<reference evidence="21 22" key="1">
    <citation type="submission" date="2016-10" db="EMBL/GenBank/DDBJ databases">
        <authorList>
            <person name="de Groot N.N."/>
        </authorList>
    </citation>
    <scope>NUCLEOTIDE SEQUENCE [LARGE SCALE GENOMIC DNA]</scope>
    <source>
        <strain evidence="21 22">DSM 21633</strain>
    </source>
</reference>
<protein>
    <submittedName>
        <fullName evidence="21">Penicillin-binding protein 2A</fullName>
    </submittedName>
</protein>
<dbReference type="GO" id="GO:0006508">
    <property type="term" value="P:proteolysis"/>
    <property type="evidence" value="ECO:0007669"/>
    <property type="project" value="UniProtKB-KW"/>
</dbReference>
<keyword evidence="13 18" id="KW-0472">Membrane</keyword>
<proteinExistence type="inferred from homology"/>
<dbReference type="STRING" id="571933.SAMN05216362_10377"/>
<name>A0A1H9AY89_9BACI</name>
<evidence type="ECO:0000259" key="20">
    <source>
        <dbReference type="Pfam" id="PF00912"/>
    </source>
</evidence>
<keyword evidence="9" id="KW-0378">Hydrolase</keyword>
<keyword evidence="14" id="KW-0511">Multifunctional enzyme</keyword>
<dbReference type="GO" id="GO:0030288">
    <property type="term" value="C:outer membrane-bounded periplasmic space"/>
    <property type="evidence" value="ECO:0007669"/>
    <property type="project" value="TreeGrafter"/>
</dbReference>
<dbReference type="GO" id="GO:0071555">
    <property type="term" value="P:cell wall organization"/>
    <property type="evidence" value="ECO:0007669"/>
    <property type="project" value="UniProtKB-KW"/>
</dbReference>
<accession>A0A1H9AY89</accession>
<dbReference type="InterPro" id="IPR012338">
    <property type="entry name" value="Beta-lactam/transpept-like"/>
</dbReference>
<dbReference type="PANTHER" id="PTHR32282">
    <property type="entry name" value="BINDING PROTEIN TRANSPEPTIDASE, PUTATIVE-RELATED"/>
    <property type="match status" value="1"/>
</dbReference>
<comment type="similarity">
    <text evidence="1">In the C-terminal section; belongs to the transpeptidase family.</text>
</comment>
<keyword evidence="10" id="KW-0133">Cell shape</keyword>
<keyword evidence="15" id="KW-0961">Cell wall biogenesis/degradation</keyword>
<keyword evidence="22" id="KW-1185">Reference proteome</keyword>
<feature type="transmembrane region" description="Helical" evidence="18">
    <location>
        <begin position="16"/>
        <end position="37"/>
    </location>
</feature>
<evidence type="ECO:0000256" key="1">
    <source>
        <dbReference type="ARBA" id="ARBA00007090"/>
    </source>
</evidence>
<evidence type="ECO:0000256" key="8">
    <source>
        <dbReference type="ARBA" id="ARBA00022692"/>
    </source>
</evidence>
<evidence type="ECO:0000256" key="18">
    <source>
        <dbReference type="SAM" id="Phobius"/>
    </source>
</evidence>